<sequence length="68" mass="7591">MCGKPLEVSAFVIGNFDSMNLIFSLVQLCFEIELIGSFVRVVGLLSHELFFFDRLAISARTKMTEAST</sequence>
<dbReference type="Proteomes" id="UP000195667">
    <property type="component" value="Unassembled WGS sequence"/>
</dbReference>
<accession>A0A1R4H678</accession>
<dbReference type="EMBL" id="FUKI01000094">
    <property type="protein sequence ID" value="SJM91699.1"/>
    <property type="molecule type" value="Genomic_DNA"/>
</dbReference>
<proteinExistence type="predicted"/>
<dbReference type="AlphaFoldDB" id="A0A1R4H678"/>
<gene>
    <name evidence="1" type="ORF">CRENPOLYSF1_200047</name>
</gene>
<name>A0A1R4H678_9GAMM</name>
<evidence type="ECO:0000313" key="2">
    <source>
        <dbReference type="Proteomes" id="UP000195667"/>
    </source>
</evidence>
<keyword evidence="2" id="KW-1185">Reference proteome</keyword>
<reference evidence="2" key="1">
    <citation type="submission" date="2017-02" db="EMBL/GenBank/DDBJ databases">
        <authorList>
            <person name="Daims H."/>
        </authorList>
    </citation>
    <scope>NUCLEOTIDE SEQUENCE [LARGE SCALE GENOMIC DNA]</scope>
</reference>
<protein>
    <submittedName>
        <fullName evidence="1">Uncharacterized protein</fullName>
    </submittedName>
</protein>
<evidence type="ECO:0000313" key="1">
    <source>
        <dbReference type="EMBL" id="SJM91699.1"/>
    </source>
</evidence>
<organism evidence="1 2">
    <name type="scientific">Crenothrix polyspora</name>
    <dbReference type="NCBI Taxonomy" id="360316"/>
    <lineage>
        <taxon>Bacteria</taxon>
        <taxon>Pseudomonadati</taxon>
        <taxon>Pseudomonadota</taxon>
        <taxon>Gammaproteobacteria</taxon>
        <taxon>Methylococcales</taxon>
        <taxon>Crenotrichaceae</taxon>
        <taxon>Crenothrix</taxon>
    </lineage>
</organism>